<dbReference type="GeneID" id="14871821"/>
<keyword evidence="2" id="KW-1185">Reference proteome</keyword>
<dbReference type="KEGG" id="dfa:DFA_06926"/>
<gene>
    <name evidence="1" type="ORF">DFA_06926</name>
</gene>
<organism evidence="1 2">
    <name type="scientific">Cavenderia fasciculata</name>
    <name type="common">Slime mold</name>
    <name type="synonym">Dictyostelium fasciculatum</name>
    <dbReference type="NCBI Taxonomy" id="261658"/>
    <lineage>
        <taxon>Eukaryota</taxon>
        <taxon>Amoebozoa</taxon>
        <taxon>Evosea</taxon>
        <taxon>Eumycetozoa</taxon>
        <taxon>Dictyostelia</taxon>
        <taxon>Acytosteliales</taxon>
        <taxon>Cavenderiaceae</taxon>
        <taxon>Cavenderia</taxon>
    </lineage>
</organism>
<sequence>MTSLFCIGQSQEYPTLRQSKCCSMGVTMKGNNLKLLPKKRAFIVKRSQPSNSKCSDDHSPQDD</sequence>
<evidence type="ECO:0000313" key="1">
    <source>
        <dbReference type="EMBL" id="EGG19824.1"/>
    </source>
</evidence>
<dbReference type="EMBL" id="GL883013">
    <property type="protein sequence ID" value="EGG19824.1"/>
    <property type="molecule type" value="Genomic_DNA"/>
</dbReference>
<dbReference type="RefSeq" id="XP_004358170.1">
    <property type="nucleotide sequence ID" value="XM_004358113.1"/>
</dbReference>
<name>F4PX21_CACFS</name>
<protein>
    <submittedName>
        <fullName evidence="1">Uncharacterized protein</fullName>
    </submittedName>
</protein>
<reference evidence="2" key="1">
    <citation type="journal article" date="2011" name="Genome Res.">
        <title>Phylogeny-wide analysis of social amoeba genomes highlights ancient origins for complex intercellular communication.</title>
        <authorList>
            <person name="Heidel A.J."/>
            <person name="Lawal H.M."/>
            <person name="Felder M."/>
            <person name="Schilde C."/>
            <person name="Helps N.R."/>
            <person name="Tunggal B."/>
            <person name="Rivero F."/>
            <person name="John U."/>
            <person name="Schleicher M."/>
            <person name="Eichinger L."/>
            <person name="Platzer M."/>
            <person name="Noegel A.A."/>
            <person name="Schaap P."/>
            <person name="Gloeckner G."/>
        </authorList>
    </citation>
    <scope>NUCLEOTIDE SEQUENCE [LARGE SCALE GENOMIC DNA]</scope>
    <source>
        <strain evidence="2">SH3</strain>
    </source>
</reference>
<proteinExistence type="predicted"/>
<accession>F4PX21</accession>
<evidence type="ECO:0000313" key="2">
    <source>
        <dbReference type="Proteomes" id="UP000007797"/>
    </source>
</evidence>
<dbReference type="Proteomes" id="UP000007797">
    <property type="component" value="Unassembled WGS sequence"/>
</dbReference>
<dbReference type="AlphaFoldDB" id="F4PX21"/>